<evidence type="ECO:0000313" key="3">
    <source>
        <dbReference type="Proteomes" id="UP000666240"/>
    </source>
</evidence>
<gene>
    <name evidence="2" type="ORF">J5Y06_10240</name>
</gene>
<accession>A0A8J7R2G4</accession>
<sequence>MALGTLFRKSAVAAAMLLGSLHAPAATAADYILQVAPADAGFCSTPGVLGRIKKNFQYQVTHVPHLPNVAILDFQNITLRRWLPAIPEERPIARLYCGGIVQLSDGMQRNIWYLIEEGMGFAGTGYNVEFCVDGFDRWNVYSGACRVLR</sequence>
<evidence type="ECO:0000256" key="1">
    <source>
        <dbReference type="SAM" id="SignalP"/>
    </source>
</evidence>
<organism evidence="2 3">
    <name type="scientific">Tianweitania sediminis</name>
    <dbReference type="NCBI Taxonomy" id="1502156"/>
    <lineage>
        <taxon>Bacteria</taxon>
        <taxon>Pseudomonadati</taxon>
        <taxon>Pseudomonadota</taxon>
        <taxon>Alphaproteobacteria</taxon>
        <taxon>Hyphomicrobiales</taxon>
        <taxon>Phyllobacteriaceae</taxon>
        <taxon>Tianweitania</taxon>
    </lineage>
</organism>
<protein>
    <submittedName>
        <fullName evidence="2">Uncharacterized protein</fullName>
    </submittedName>
</protein>
<dbReference type="AlphaFoldDB" id="A0A8J7R2G4"/>
<dbReference type="RefSeq" id="WP_209335022.1">
    <property type="nucleotide sequence ID" value="NZ_JAGIYY010000002.1"/>
</dbReference>
<feature type="signal peptide" evidence="1">
    <location>
        <begin position="1"/>
        <end position="28"/>
    </location>
</feature>
<keyword evidence="3" id="KW-1185">Reference proteome</keyword>
<dbReference type="EMBL" id="JAGIYY010000002">
    <property type="protein sequence ID" value="MBP0439030.1"/>
    <property type="molecule type" value="Genomic_DNA"/>
</dbReference>
<proteinExistence type="predicted"/>
<reference evidence="2" key="1">
    <citation type="submission" date="2021-03" db="EMBL/GenBank/DDBJ databases">
        <title>Genome sequencing and assembly of Tianweitania sediminis.</title>
        <authorList>
            <person name="Chhetri G."/>
        </authorList>
    </citation>
    <scope>NUCLEOTIDE SEQUENCE</scope>
    <source>
        <strain evidence="2">Z8</strain>
    </source>
</reference>
<dbReference type="Proteomes" id="UP000666240">
    <property type="component" value="Unassembled WGS sequence"/>
</dbReference>
<name>A0A8J7R2G4_9HYPH</name>
<evidence type="ECO:0000313" key="2">
    <source>
        <dbReference type="EMBL" id="MBP0439030.1"/>
    </source>
</evidence>
<comment type="caution">
    <text evidence="2">The sequence shown here is derived from an EMBL/GenBank/DDBJ whole genome shotgun (WGS) entry which is preliminary data.</text>
</comment>
<feature type="chain" id="PRO_5035190564" evidence="1">
    <location>
        <begin position="29"/>
        <end position="149"/>
    </location>
</feature>
<keyword evidence="1" id="KW-0732">Signal</keyword>